<feature type="active site" evidence="2">
    <location>
        <position position="326"/>
    </location>
</feature>
<dbReference type="InterPro" id="IPR000073">
    <property type="entry name" value="AB_hydrolase_1"/>
</dbReference>
<feature type="active site" description="Nucleophile" evidence="2">
    <location>
        <position position="161"/>
    </location>
</feature>
<gene>
    <name evidence="4" type="ORF">DI564_07825</name>
</gene>
<evidence type="ECO:0000256" key="2">
    <source>
        <dbReference type="PIRSR" id="PIRSR000443-1"/>
    </source>
</evidence>
<dbReference type="Pfam" id="PF00561">
    <property type="entry name" value="Abhydrolase_1"/>
    <property type="match status" value="1"/>
</dbReference>
<feature type="domain" description="AB hydrolase-1" evidence="3">
    <location>
        <begin position="73"/>
        <end position="332"/>
    </location>
</feature>
<accession>A0A2W5KHD7</accession>
<evidence type="ECO:0000256" key="1">
    <source>
        <dbReference type="ARBA" id="ARBA00022679"/>
    </source>
</evidence>
<dbReference type="Gene3D" id="3.40.50.1820">
    <property type="entry name" value="alpha/beta hydrolase"/>
    <property type="match status" value="1"/>
</dbReference>
<dbReference type="InterPro" id="IPR029058">
    <property type="entry name" value="AB_hydrolase_fold"/>
</dbReference>
<evidence type="ECO:0000313" key="4">
    <source>
        <dbReference type="EMBL" id="PZQ16526.1"/>
    </source>
</evidence>
<evidence type="ECO:0000313" key="5">
    <source>
        <dbReference type="Proteomes" id="UP000249046"/>
    </source>
</evidence>
<feature type="active site" evidence="2">
    <location>
        <position position="296"/>
    </location>
</feature>
<dbReference type="EMBL" id="QFPO01000005">
    <property type="protein sequence ID" value="PZQ16526.1"/>
    <property type="molecule type" value="Genomic_DNA"/>
</dbReference>
<name>A0A2W5KHD7_9GAMM</name>
<dbReference type="PANTHER" id="PTHR32268">
    <property type="entry name" value="HOMOSERINE O-ACETYLTRANSFERASE"/>
    <property type="match status" value="1"/>
</dbReference>
<sequence length="350" mass="36738">MSGRAPCALLRSRRSDQEQHVAAVLSFESPDLPDACPQPLRGVLRLSALALAGGRTLTDADIAWQAWGDPGLPAVVVLGGISAGRDPDRWWSAQCGVGRALDPRRLRIVSIDWLGGADASTGPRAGDDTFPAIDSADQAAAVLAVLNHLGIARVALAIGASYGGCVVQHLARLAGARIGRAVVISAGPQASAWARGLRGLQRGLVAAAAPERRGAALAQARQLAMLSYRTPGELESRFGGAEPADGLERWLDAHGARFAARFPAEAFVTLSASLDAHRCRPEAIAVPLTVVGVRDDLLVPIQTLRAFAECLGPRAELHEFDSIYGHDAFLKEDATIAGIFRHALAAEDCA</sequence>
<evidence type="ECO:0000259" key="3">
    <source>
        <dbReference type="Pfam" id="PF00561"/>
    </source>
</evidence>
<dbReference type="GO" id="GO:0009086">
    <property type="term" value="P:methionine biosynthetic process"/>
    <property type="evidence" value="ECO:0007669"/>
    <property type="project" value="TreeGrafter"/>
</dbReference>
<reference evidence="4 5" key="1">
    <citation type="submission" date="2017-08" db="EMBL/GenBank/DDBJ databases">
        <title>Infants hospitalized years apart are colonized by the same room-sourced microbial strains.</title>
        <authorList>
            <person name="Brooks B."/>
            <person name="Olm M.R."/>
            <person name="Firek B.A."/>
            <person name="Baker R."/>
            <person name="Thomas B.C."/>
            <person name="Morowitz M.J."/>
            <person name="Banfield J.F."/>
        </authorList>
    </citation>
    <scope>NUCLEOTIDE SEQUENCE [LARGE SCALE GENOMIC DNA]</scope>
    <source>
        <strain evidence="4">S2_005_003_R2_42</strain>
    </source>
</reference>
<comment type="caution">
    <text evidence="4">The sequence shown here is derived from an EMBL/GenBank/DDBJ whole genome shotgun (WGS) entry which is preliminary data.</text>
</comment>
<dbReference type="SUPFAM" id="SSF53474">
    <property type="entry name" value="alpha/beta-Hydrolases"/>
    <property type="match status" value="1"/>
</dbReference>
<dbReference type="GO" id="GO:0004414">
    <property type="term" value="F:homoserine O-acetyltransferase activity"/>
    <property type="evidence" value="ECO:0007669"/>
    <property type="project" value="TreeGrafter"/>
</dbReference>
<dbReference type="Proteomes" id="UP000249046">
    <property type="component" value="Unassembled WGS sequence"/>
</dbReference>
<protein>
    <submittedName>
        <fullName evidence="4">Homoserine O-succinyltransferase</fullName>
    </submittedName>
</protein>
<organism evidence="4 5">
    <name type="scientific">Rhodanobacter denitrificans</name>
    <dbReference type="NCBI Taxonomy" id="666685"/>
    <lineage>
        <taxon>Bacteria</taxon>
        <taxon>Pseudomonadati</taxon>
        <taxon>Pseudomonadota</taxon>
        <taxon>Gammaproteobacteria</taxon>
        <taxon>Lysobacterales</taxon>
        <taxon>Rhodanobacteraceae</taxon>
        <taxon>Rhodanobacter</taxon>
    </lineage>
</organism>
<proteinExistence type="predicted"/>
<dbReference type="AlphaFoldDB" id="A0A2W5KHD7"/>
<dbReference type="GO" id="GO:0009092">
    <property type="term" value="P:homoserine metabolic process"/>
    <property type="evidence" value="ECO:0007669"/>
    <property type="project" value="TreeGrafter"/>
</dbReference>
<dbReference type="PANTHER" id="PTHR32268:SF11">
    <property type="entry name" value="HOMOSERINE O-ACETYLTRANSFERASE"/>
    <property type="match status" value="1"/>
</dbReference>
<dbReference type="PIRSF" id="PIRSF000443">
    <property type="entry name" value="Homoser_Ac_trans"/>
    <property type="match status" value="1"/>
</dbReference>
<keyword evidence="1 4" id="KW-0808">Transferase</keyword>
<dbReference type="InterPro" id="IPR008220">
    <property type="entry name" value="HAT_MetX-like"/>
</dbReference>